<evidence type="ECO:0000313" key="7">
    <source>
        <dbReference type="Proteomes" id="UP000275408"/>
    </source>
</evidence>
<dbReference type="CDD" id="cd00054">
    <property type="entry name" value="EGF_CA"/>
    <property type="match status" value="2"/>
</dbReference>
<evidence type="ECO:0000313" key="6">
    <source>
        <dbReference type="EMBL" id="RMX54228.1"/>
    </source>
</evidence>
<dbReference type="PANTHER" id="PTHR12916:SF4">
    <property type="entry name" value="UNINFLATABLE, ISOFORM C"/>
    <property type="match status" value="1"/>
</dbReference>
<dbReference type="EMBL" id="RCHS01001299">
    <property type="protein sequence ID" value="RMX54228.1"/>
    <property type="molecule type" value="Genomic_DNA"/>
</dbReference>
<reference evidence="6 7" key="1">
    <citation type="journal article" date="2018" name="Sci. Rep.">
        <title>Comparative analysis of the Pocillopora damicornis genome highlights role of immune system in coral evolution.</title>
        <authorList>
            <person name="Cunning R."/>
            <person name="Bay R.A."/>
            <person name="Gillette P."/>
            <person name="Baker A.C."/>
            <person name="Traylor-Knowles N."/>
        </authorList>
    </citation>
    <scope>NUCLEOTIDE SEQUENCE [LARGE SCALE GENOMIC DNA]</scope>
    <source>
        <strain evidence="6">RSMAS</strain>
        <tissue evidence="6">Whole animal</tissue>
    </source>
</reference>
<evidence type="ECO:0000256" key="2">
    <source>
        <dbReference type="ARBA" id="ARBA00022729"/>
    </source>
</evidence>
<dbReference type="InterPro" id="IPR014716">
    <property type="entry name" value="Fibrinogen_a/b/g_C_1"/>
</dbReference>
<keyword evidence="3" id="KW-0677">Repeat</keyword>
<dbReference type="InterPro" id="IPR000742">
    <property type="entry name" value="EGF"/>
</dbReference>
<dbReference type="SUPFAM" id="SSF57196">
    <property type="entry name" value="EGF/Laminin"/>
    <property type="match status" value="3"/>
</dbReference>
<organism evidence="6 7">
    <name type="scientific">Pocillopora damicornis</name>
    <name type="common">Cauliflower coral</name>
    <name type="synonym">Millepora damicornis</name>
    <dbReference type="NCBI Taxonomy" id="46731"/>
    <lineage>
        <taxon>Eukaryota</taxon>
        <taxon>Metazoa</taxon>
        <taxon>Cnidaria</taxon>
        <taxon>Anthozoa</taxon>
        <taxon>Hexacorallia</taxon>
        <taxon>Scleractinia</taxon>
        <taxon>Astrocoeniina</taxon>
        <taxon>Pocilloporidae</taxon>
        <taxon>Pocillopora</taxon>
    </lineage>
</organism>
<dbReference type="Gene3D" id="2.10.25.10">
    <property type="entry name" value="Laminin"/>
    <property type="match status" value="3"/>
</dbReference>
<dbReference type="OrthoDB" id="6129242at2759"/>
<feature type="disulfide bond" evidence="4">
    <location>
        <begin position="140"/>
        <end position="157"/>
    </location>
</feature>
<evidence type="ECO:0000256" key="4">
    <source>
        <dbReference type="PROSITE-ProRule" id="PRU00076"/>
    </source>
</evidence>
<name>A0A3M6ULJ2_POCDA</name>
<dbReference type="Proteomes" id="UP000275408">
    <property type="component" value="Unassembled WGS sequence"/>
</dbReference>
<dbReference type="SMART" id="SM00181">
    <property type="entry name" value="EGF"/>
    <property type="match status" value="3"/>
</dbReference>
<comment type="caution">
    <text evidence="4">Lacks conserved residue(s) required for the propagation of feature annotation.</text>
</comment>
<feature type="domain" description="EGF-like" evidence="5">
    <location>
        <begin position="338"/>
        <end position="376"/>
    </location>
</feature>
<gene>
    <name evidence="6" type="ORF">pdam_00013652</name>
</gene>
<evidence type="ECO:0000259" key="5">
    <source>
        <dbReference type="PROSITE" id="PS50026"/>
    </source>
</evidence>
<feature type="disulfide bond" evidence="4">
    <location>
        <begin position="366"/>
        <end position="375"/>
    </location>
</feature>
<dbReference type="PANTHER" id="PTHR12916">
    <property type="entry name" value="CYTOCHROME C OXIDASE POLYPEPTIDE VIC-2"/>
    <property type="match status" value="1"/>
</dbReference>
<evidence type="ECO:0000256" key="1">
    <source>
        <dbReference type="ARBA" id="ARBA00022536"/>
    </source>
</evidence>
<sequence>MNNSTHLQVPNVNFITRNGYSYRGIENPCGSSPCQKNSTCQAGFTSKGYRCVCPQGLGGENCDQVILTQNCSQAPKETGVYRISNHRSDSFPVYCDQTSDGGEITDGVIRDAVRHTTDLVHGEINFPNVGDQNPCGSSPCQENSTCQAGFTSKGYRCVCPQGLGGENCDQVILPQNCSQAPKETGVHEISNHVSDSFPVYCDQTSDGGGWTMIFKYIGGDSSSPTADVLWNSSDTLSENIIAALDTTLIYQGNYKNRIVQSWQTFNPQEIPLQPTKETTKTVSFRVGKLLTLTRMTLMISFQNYNDDNNNNGDSNPSRSTRALSIQKKERHCFLFFLSQNPCGSSPCKKNSTCQAGFTSKGYRCVCQQGLGGENCDQVILPQNCSQAPRKTGVYEISNHVSDSFPVYCDQTSDGGGWTMIFKYIGGDSSSPTADALWNSPDTLSENIIAALDTTSIYQGNYKNRIVQSWQTFNPQEVSPEDIYITEEVTPMKFNARGTTNPDWFSQNNLTQSPWTDLKSARILKPFCINTGHATLKFLFATQDALKMLGGF</sequence>
<dbReference type="STRING" id="46731.A0A3M6ULJ2"/>
<feature type="disulfide bond" evidence="4">
    <location>
        <begin position="34"/>
        <end position="51"/>
    </location>
</feature>
<dbReference type="AlphaFoldDB" id="A0A3M6ULJ2"/>
<dbReference type="PROSITE" id="PS50026">
    <property type="entry name" value="EGF_3"/>
    <property type="match status" value="3"/>
</dbReference>
<comment type="caution">
    <text evidence="6">The sequence shown here is derived from an EMBL/GenBank/DDBJ whole genome shotgun (WGS) entry which is preliminary data.</text>
</comment>
<feature type="domain" description="EGF-like" evidence="5">
    <location>
        <begin position="131"/>
        <end position="169"/>
    </location>
</feature>
<feature type="domain" description="EGF-like" evidence="5">
    <location>
        <begin position="25"/>
        <end position="63"/>
    </location>
</feature>
<protein>
    <recommendedName>
        <fullName evidence="5">EGF-like domain-containing protein</fullName>
    </recommendedName>
</protein>
<proteinExistence type="predicted"/>
<feature type="disulfide bond" evidence="4">
    <location>
        <begin position="53"/>
        <end position="62"/>
    </location>
</feature>
<feature type="disulfide bond" evidence="4">
    <location>
        <begin position="347"/>
        <end position="364"/>
    </location>
</feature>
<dbReference type="Gene3D" id="3.90.215.10">
    <property type="entry name" value="Gamma Fibrinogen, chain A, domain 1"/>
    <property type="match status" value="2"/>
</dbReference>
<accession>A0A3M6ULJ2</accession>
<keyword evidence="2" id="KW-0732">Signal</keyword>
<keyword evidence="1 4" id="KW-0245">EGF-like domain</keyword>
<keyword evidence="4" id="KW-1015">Disulfide bond</keyword>
<dbReference type="SUPFAM" id="SSF56496">
    <property type="entry name" value="Fibrinogen C-terminal domain-like"/>
    <property type="match status" value="2"/>
</dbReference>
<dbReference type="InterPro" id="IPR036056">
    <property type="entry name" value="Fibrinogen-like_C"/>
</dbReference>
<feature type="disulfide bond" evidence="4">
    <location>
        <begin position="159"/>
        <end position="168"/>
    </location>
</feature>
<dbReference type="NCBIfam" id="NF040941">
    <property type="entry name" value="GGGWT_bact"/>
    <property type="match status" value="2"/>
</dbReference>
<evidence type="ECO:0000256" key="3">
    <source>
        <dbReference type="ARBA" id="ARBA00022737"/>
    </source>
</evidence>
<keyword evidence="7" id="KW-1185">Reference proteome</keyword>
<dbReference type="PROSITE" id="PS00022">
    <property type="entry name" value="EGF_1"/>
    <property type="match status" value="3"/>
</dbReference>